<protein>
    <submittedName>
        <fullName evidence="1">Uncharacterized protein</fullName>
    </submittedName>
</protein>
<feature type="non-terminal residue" evidence="1">
    <location>
        <position position="318"/>
    </location>
</feature>
<proteinExistence type="predicted"/>
<name>E9I728_DAPPU</name>
<dbReference type="PhylomeDB" id="E9I728"/>
<dbReference type="AlphaFoldDB" id="E9I728"/>
<dbReference type="SUPFAM" id="SSF48403">
    <property type="entry name" value="Ankyrin repeat"/>
    <property type="match status" value="1"/>
</dbReference>
<sequence>MLLHGLPLSGLYEYSDWNGLDQTQIIDELLRFMVVNKTVIESIFHSSNEHSMEPLFAMFIFNENYNSQLVKFMKILSDSKFYSNDKNFSNLLKNAFQSVKRKKRPKGRIGEAITILQTLGRQDVLNQMYSLFLTIEPDAFRSIYYPASNHYTILHLKTNLSSLLESDSYRMTHIHRAAFHGDTVTIEKILTTVKDMLINEADPELRDKAEQVVKIMSHDVFGFTPFYAAAACGHENLYRNMLVFLKDVHAGTPQQISDNFQTYLTATDGFVFHALSDAMESENLNMFQTILNAVKSVLGQHYLIHLLKSKSRENKGKI</sequence>
<dbReference type="HOGENOM" id="CLU_875955_0_0_1"/>
<dbReference type="EMBL" id="GL736889">
    <property type="protein sequence ID" value="EFX60202.1"/>
    <property type="molecule type" value="Genomic_DNA"/>
</dbReference>
<evidence type="ECO:0000313" key="1">
    <source>
        <dbReference type="EMBL" id="EFX60202.1"/>
    </source>
</evidence>
<organism evidence="1 2">
    <name type="scientific">Daphnia pulex</name>
    <name type="common">Water flea</name>
    <dbReference type="NCBI Taxonomy" id="6669"/>
    <lineage>
        <taxon>Eukaryota</taxon>
        <taxon>Metazoa</taxon>
        <taxon>Ecdysozoa</taxon>
        <taxon>Arthropoda</taxon>
        <taxon>Crustacea</taxon>
        <taxon>Branchiopoda</taxon>
        <taxon>Diplostraca</taxon>
        <taxon>Cladocera</taxon>
        <taxon>Anomopoda</taxon>
        <taxon>Daphniidae</taxon>
        <taxon>Daphnia</taxon>
    </lineage>
</organism>
<keyword evidence="2" id="KW-1185">Reference proteome</keyword>
<gene>
    <name evidence="1" type="ORF">DAPPUDRAFT_125084</name>
</gene>
<reference evidence="1 2" key="1">
    <citation type="journal article" date="2011" name="Science">
        <title>The ecoresponsive genome of Daphnia pulex.</title>
        <authorList>
            <person name="Colbourne J.K."/>
            <person name="Pfrender M.E."/>
            <person name="Gilbert D."/>
            <person name="Thomas W.K."/>
            <person name="Tucker A."/>
            <person name="Oakley T.H."/>
            <person name="Tokishita S."/>
            <person name="Aerts A."/>
            <person name="Arnold G.J."/>
            <person name="Basu M.K."/>
            <person name="Bauer D.J."/>
            <person name="Caceres C.E."/>
            <person name="Carmel L."/>
            <person name="Casola C."/>
            <person name="Choi J.H."/>
            <person name="Detter J.C."/>
            <person name="Dong Q."/>
            <person name="Dusheyko S."/>
            <person name="Eads B.D."/>
            <person name="Frohlich T."/>
            <person name="Geiler-Samerotte K.A."/>
            <person name="Gerlach D."/>
            <person name="Hatcher P."/>
            <person name="Jogdeo S."/>
            <person name="Krijgsveld J."/>
            <person name="Kriventseva E.V."/>
            <person name="Kultz D."/>
            <person name="Laforsch C."/>
            <person name="Lindquist E."/>
            <person name="Lopez J."/>
            <person name="Manak J.R."/>
            <person name="Muller J."/>
            <person name="Pangilinan J."/>
            <person name="Patwardhan R.P."/>
            <person name="Pitluck S."/>
            <person name="Pritham E.J."/>
            <person name="Rechtsteiner A."/>
            <person name="Rho M."/>
            <person name="Rogozin I.B."/>
            <person name="Sakarya O."/>
            <person name="Salamov A."/>
            <person name="Schaack S."/>
            <person name="Shapiro H."/>
            <person name="Shiga Y."/>
            <person name="Skalitzky C."/>
            <person name="Smith Z."/>
            <person name="Souvorov A."/>
            <person name="Sung W."/>
            <person name="Tang Z."/>
            <person name="Tsuchiya D."/>
            <person name="Tu H."/>
            <person name="Vos H."/>
            <person name="Wang M."/>
            <person name="Wolf Y.I."/>
            <person name="Yamagata H."/>
            <person name="Yamada T."/>
            <person name="Ye Y."/>
            <person name="Shaw J.R."/>
            <person name="Andrews J."/>
            <person name="Crease T.J."/>
            <person name="Tang H."/>
            <person name="Lucas S.M."/>
            <person name="Robertson H.M."/>
            <person name="Bork P."/>
            <person name="Koonin E.V."/>
            <person name="Zdobnov E.M."/>
            <person name="Grigoriev I.V."/>
            <person name="Lynch M."/>
            <person name="Boore J.L."/>
        </authorList>
    </citation>
    <scope>NUCLEOTIDE SEQUENCE [LARGE SCALE GENOMIC DNA]</scope>
</reference>
<dbReference type="Proteomes" id="UP000000305">
    <property type="component" value="Unassembled WGS sequence"/>
</dbReference>
<dbReference type="Gene3D" id="1.25.40.20">
    <property type="entry name" value="Ankyrin repeat-containing domain"/>
    <property type="match status" value="1"/>
</dbReference>
<evidence type="ECO:0000313" key="2">
    <source>
        <dbReference type="Proteomes" id="UP000000305"/>
    </source>
</evidence>
<dbReference type="InParanoid" id="E9I728"/>
<accession>E9I728</accession>
<dbReference type="KEGG" id="dpx:DAPPUDRAFT_125084"/>
<dbReference type="InterPro" id="IPR036770">
    <property type="entry name" value="Ankyrin_rpt-contain_sf"/>
</dbReference>